<keyword evidence="1" id="KW-0812">Transmembrane</keyword>
<accession>A0A2P5FW30</accession>
<dbReference type="Proteomes" id="UP000237000">
    <property type="component" value="Unassembled WGS sequence"/>
</dbReference>
<keyword evidence="1" id="KW-0472">Membrane</keyword>
<evidence type="ECO:0000313" key="3">
    <source>
        <dbReference type="Proteomes" id="UP000237000"/>
    </source>
</evidence>
<name>A0A2P5FW30_TREOI</name>
<dbReference type="OrthoDB" id="1745749at2759"/>
<protein>
    <submittedName>
        <fullName evidence="2">Uncharacterized protein</fullName>
    </submittedName>
</protein>
<dbReference type="AlphaFoldDB" id="A0A2P5FW30"/>
<feature type="transmembrane region" description="Helical" evidence="1">
    <location>
        <begin position="60"/>
        <end position="80"/>
    </location>
</feature>
<feature type="transmembrane region" description="Helical" evidence="1">
    <location>
        <begin position="28"/>
        <end position="48"/>
    </location>
</feature>
<keyword evidence="1" id="KW-1133">Transmembrane helix</keyword>
<dbReference type="PANTHER" id="PTHR34741:SF2">
    <property type="entry name" value="VESICLE TRANSPORT PROTEIN"/>
    <property type="match status" value="1"/>
</dbReference>
<dbReference type="PANTHER" id="PTHR34741">
    <property type="entry name" value="IMAP FAMILY MEMBER 1, PUTATIVE-RELATED"/>
    <property type="match status" value="1"/>
</dbReference>
<sequence length="110" mass="12610">MAFCFSSDLEILDFRGCTAHQLPGILDFLSLPILLTFSALFMSKYINLRFQMTLQFLEQFAIFFSVTAFFVAVSIHLPLYLKFANWAIYAVSLFAAWFSNKSSGVFFCRS</sequence>
<gene>
    <name evidence="2" type="ORF">TorRG33x02_022810</name>
</gene>
<dbReference type="InParanoid" id="A0A2P5FW30"/>
<keyword evidence="3" id="KW-1185">Reference proteome</keyword>
<evidence type="ECO:0000256" key="1">
    <source>
        <dbReference type="SAM" id="Phobius"/>
    </source>
</evidence>
<feature type="transmembrane region" description="Helical" evidence="1">
    <location>
        <begin position="86"/>
        <end position="108"/>
    </location>
</feature>
<organism evidence="2 3">
    <name type="scientific">Trema orientale</name>
    <name type="common">Charcoal tree</name>
    <name type="synonym">Celtis orientalis</name>
    <dbReference type="NCBI Taxonomy" id="63057"/>
    <lineage>
        <taxon>Eukaryota</taxon>
        <taxon>Viridiplantae</taxon>
        <taxon>Streptophyta</taxon>
        <taxon>Embryophyta</taxon>
        <taxon>Tracheophyta</taxon>
        <taxon>Spermatophyta</taxon>
        <taxon>Magnoliopsida</taxon>
        <taxon>eudicotyledons</taxon>
        <taxon>Gunneridae</taxon>
        <taxon>Pentapetalae</taxon>
        <taxon>rosids</taxon>
        <taxon>fabids</taxon>
        <taxon>Rosales</taxon>
        <taxon>Cannabaceae</taxon>
        <taxon>Trema</taxon>
    </lineage>
</organism>
<comment type="caution">
    <text evidence="2">The sequence shown here is derived from an EMBL/GenBank/DDBJ whole genome shotgun (WGS) entry which is preliminary data.</text>
</comment>
<evidence type="ECO:0000313" key="2">
    <source>
        <dbReference type="EMBL" id="POO01989.1"/>
    </source>
</evidence>
<reference evidence="3" key="1">
    <citation type="submission" date="2016-06" db="EMBL/GenBank/DDBJ databases">
        <title>Parallel loss of symbiosis genes in relatives of nitrogen-fixing non-legume Parasponia.</title>
        <authorList>
            <person name="Van Velzen R."/>
            <person name="Holmer R."/>
            <person name="Bu F."/>
            <person name="Rutten L."/>
            <person name="Van Zeijl A."/>
            <person name="Liu W."/>
            <person name="Santuari L."/>
            <person name="Cao Q."/>
            <person name="Sharma T."/>
            <person name="Shen D."/>
            <person name="Roswanjaya Y."/>
            <person name="Wardhani T."/>
            <person name="Kalhor M.S."/>
            <person name="Jansen J."/>
            <person name="Van den Hoogen J."/>
            <person name="Gungor B."/>
            <person name="Hartog M."/>
            <person name="Hontelez J."/>
            <person name="Verver J."/>
            <person name="Yang W.-C."/>
            <person name="Schijlen E."/>
            <person name="Repin R."/>
            <person name="Schilthuizen M."/>
            <person name="Schranz E."/>
            <person name="Heidstra R."/>
            <person name="Miyata K."/>
            <person name="Fedorova E."/>
            <person name="Kohlen W."/>
            <person name="Bisseling T."/>
            <person name="Smit S."/>
            <person name="Geurts R."/>
        </authorList>
    </citation>
    <scope>NUCLEOTIDE SEQUENCE [LARGE SCALE GENOMIC DNA]</scope>
    <source>
        <strain evidence="3">cv. RG33-2</strain>
    </source>
</reference>
<proteinExistence type="predicted"/>
<dbReference type="EMBL" id="JXTC01000006">
    <property type="protein sequence ID" value="POO01989.1"/>
    <property type="molecule type" value="Genomic_DNA"/>
</dbReference>